<name>A0AAE4FVU9_9CYAN</name>
<dbReference type="GO" id="GO:0008236">
    <property type="term" value="F:serine-type peptidase activity"/>
    <property type="evidence" value="ECO:0007669"/>
    <property type="project" value="UniProtKB-KW"/>
</dbReference>
<dbReference type="InterPro" id="IPR041489">
    <property type="entry name" value="PDZ_6"/>
</dbReference>
<feature type="domain" description="PDZ" evidence="6">
    <location>
        <begin position="126"/>
        <end position="194"/>
    </location>
</feature>
<dbReference type="SMART" id="SM00245">
    <property type="entry name" value="TSPc"/>
    <property type="match status" value="1"/>
</dbReference>
<comment type="similarity">
    <text evidence="1 5">Belongs to the peptidase S41A family.</text>
</comment>
<keyword evidence="4 5" id="KW-0720">Serine protease</keyword>
<reference evidence="8" key="1">
    <citation type="submission" date="2023-07" db="EMBL/GenBank/DDBJ databases">
        <authorList>
            <person name="Luz R."/>
            <person name="Cordeiro R."/>
            <person name="Fonseca A."/>
            <person name="Goncalves V."/>
        </authorList>
    </citation>
    <scope>NUCLEOTIDE SEQUENCE [LARGE SCALE GENOMIC DNA]</scope>
    <source>
        <strain evidence="8">BACA0444</strain>
    </source>
</reference>
<dbReference type="Pfam" id="PF17820">
    <property type="entry name" value="PDZ_6"/>
    <property type="match status" value="1"/>
</dbReference>
<dbReference type="GO" id="GO:0004175">
    <property type="term" value="F:endopeptidase activity"/>
    <property type="evidence" value="ECO:0007669"/>
    <property type="project" value="TreeGrafter"/>
</dbReference>
<evidence type="ECO:0000313" key="8">
    <source>
        <dbReference type="Proteomes" id="UP001268256"/>
    </source>
</evidence>
<dbReference type="AlphaFoldDB" id="A0AAE4FVU9"/>
<sequence>MAGVSEELTSENWKQAWKTVFHFAFKKKIIQSGLGLGLGLVGLCWGIAPGSTAPLQDSPKALVDEAWQFLNQYYIDPQFNEQDWQGLRTDLLSRSYSSPDQAYAVIQQTLARLGDPYTRFLPPREYSQLMRQTQGEQVDVGLVLQEDGDILRVAAIVPQSLATKANLKVGDEIVTINGRSTDRLTLERAQTLMKGPAGSAVKLSVKRGNEKPFIVEIERKGKIDPTVQYQTFSLAGTAVGYIRLSGFNSTSSQDMAAAVQALKKSKVQGFILDLRYNPGGLLDAGIDIARQWLPSGVIVRIRQQQDQAQEVRANQTALTNLPLVILVNNNSASASEILAGALQDQKRALVVGTHTFGKARVQAVHEMSDGSALVVTVARYLTPSGRDIAQQGIIPDVIVPASPGMDQELRLNPQAIPSPKDPIVAKSLELLATQIQTPLVVR</sequence>
<keyword evidence="3 5" id="KW-0378">Hydrolase</keyword>
<dbReference type="PROSITE" id="PS50106">
    <property type="entry name" value="PDZ"/>
    <property type="match status" value="1"/>
</dbReference>
<dbReference type="RefSeq" id="WP_322879464.1">
    <property type="nucleotide sequence ID" value="NZ_JAVMIP010000025.1"/>
</dbReference>
<organism evidence="7 8">
    <name type="scientific">Pseudocalidococcus azoricus BACA0444</name>
    <dbReference type="NCBI Taxonomy" id="2918990"/>
    <lineage>
        <taxon>Bacteria</taxon>
        <taxon>Bacillati</taxon>
        <taxon>Cyanobacteriota</taxon>
        <taxon>Cyanophyceae</taxon>
        <taxon>Acaryochloridales</taxon>
        <taxon>Thermosynechococcaceae</taxon>
        <taxon>Pseudocalidococcus</taxon>
        <taxon>Pseudocalidococcus azoricus</taxon>
    </lineage>
</organism>
<dbReference type="GO" id="GO:0030288">
    <property type="term" value="C:outer membrane-bounded periplasmic space"/>
    <property type="evidence" value="ECO:0007669"/>
    <property type="project" value="TreeGrafter"/>
</dbReference>
<gene>
    <name evidence="7" type="ORF">RIF25_15755</name>
</gene>
<dbReference type="InterPro" id="IPR001478">
    <property type="entry name" value="PDZ"/>
</dbReference>
<comment type="caution">
    <text evidence="7">The sequence shown here is derived from an EMBL/GenBank/DDBJ whole genome shotgun (WGS) entry which is preliminary data.</text>
</comment>
<dbReference type="CDD" id="cd06782">
    <property type="entry name" value="cpPDZ_CPP-like"/>
    <property type="match status" value="1"/>
</dbReference>
<dbReference type="Gene3D" id="3.90.226.10">
    <property type="entry name" value="2-enoyl-CoA Hydratase, Chain A, domain 1"/>
    <property type="match status" value="1"/>
</dbReference>
<dbReference type="SUPFAM" id="SSF52096">
    <property type="entry name" value="ClpP/crotonase"/>
    <property type="match status" value="1"/>
</dbReference>
<dbReference type="SUPFAM" id="SSF50156">
    <property type="entry name" value="PDZ domain-like"/>
    <property type="match status" value="1"/>
</dbReference>
<evidence type="ECO:0000256" key="4">
    <source>
        <dbReference type="ARBA" id="ARBA00022825"/>
    </source>
</evidence>
<dbReference type="NCBIfam" id="TIGR00225">
    <property type="entry name" value="prc"/>
    <property type="match status" value="1"/>
</dbReference>
<evidence type="ECO:0000256" key="1">
    <source>
        <dbReference type="ARBA" id="ARBA00009179"/>
    </source>
</evidence>
<dbReference type="PANTHER" id="PTHR32060">
    <property type="entry name" value="TAIL-SPECIFIC PROTEASE"/>
    <property type="match status" value="1"/>
</dbReference>
<dbReference type="GO" id="GO:0006508">
    <property type="term" value="P:proteolysis"/>
    <property type="evidence" value="ECO:0007669"/>
    <property type="project" value="UniProtKB-KW"/>
</dbReference>
<evidence type="ECO:0000256" key="3">
    <source>
        <dbReference type="ARBA" id="ARBA00022801"/>
    </source>
</evidence>
<dbReference type="Gene3D" id="3.30.750.44">
    <property type="match status" value="1"/>
</dbReference>
<dbReference type="InterPro" id="IPR004447">
    <property type="entry name" value="Peptidase_S41A"/>
</dbReference>
<dbReference type="GO" id="GO:0007165">
    <property type="term" value="P:signal transduction"/>
    <property type="evidence" value="ECO:0007669"/>
    <property type="project" value="TreeGrafter"/>
</dbReference>
<dbReference type="CDD" id="cd07560">
    <property type="entry name" value="Peptidase_S41_CPP"/>
    <property type="match status" value="1"/>
</dbReference>
<evidence type="ECO:0000313" key="7">
    <source>
        <dbReference type="EMBL" id="MDS3862254.1"/>
    </source>
</evidence>
<keyword evidence="8" id="KW-1185">Reference proteome</keyword>
<dbReference type="InterPro" id="IPR029045">
    <property type="entry name" value="ClpP/crotonase-like_dom_sf"/>
</dbReference>
<dbReference type="InterPro" id="IPR036034">
    <property type="entry name" value="PDZ_sf"/>
</dbReference>
<proteinExistence type="inferred from homology"/>
<dbReference type="Gene3D" id="2.30.42.10">
    <property type="match status" value="1"/>
</dbReference>
<evidence type="ECO:0000259" key="6">
    <source>
        <dbReference type="PROSITE" id="PS50106"/>
    </source>
</evidence>
<dbReference type="Proteomes" id="UP001268256">
    <property type="component" value="Unassembled WGS sequence"/>
</dbReference>
<protein>
    <submittedName>
        <fullName evidence="7">S41 family peptidase</fullName>
    </submittedName>
</protein>
<dbReference type="InterPro" id="IPR005151">
    <property type="entry name" value="Tail-specific_protease"/>
</dbReference>
<dbReference type="SMART" id="SM00228">
    <property type="entry name" value="PDZ"/>
    <property type="match status" value="1"/>
</dbReference>
<keyword evidence="2 5" id="KW-0645">Protease</keyword>
<evidence type="ECO:0000256" key="2">
    <source>
        <dbReference type="ARBA" id="ARBA00022670"/>
    </source>
</evidence>
<evidence type="ECO:0000256" key="5">
    <source>
        <dbReference type="RuleBase" id="RU004404"/>
    </source>
</evidence>
<dbReference type="PANTHER" id="PTHR32060:SF30">
    <property type="entry name" value="CARBOXY-TERMINAL PROCESSING PROTEASE CTPA"/>
    <property type="match status" value="1"/>
</dbReference>
<dbReference type="Pfam" id="PF03572">
    <property type="entry name" value="Peptidase_S41"/>
    <property type="match status" value="1"/>
</dbReference>
<accession>A0AAE4FVU9</accession>
<dbReference type="EMBL" id="JAVMIP010000025">
    <property type="protein sequence ID" value="MDS3862254.1"/>
    <property type="molecule type" value="Genomic_DNA"/>
</dbReference>